<evidence type="ECO:0000313" key="2">
    <source>
        <dbReference type="EMBL" id="KAK9524228.1"/>
    </source>
</evidence>
<feature type="region of interest" description="Disordered" evidence="1">
    <location>
        <begin position="41"/>
        <end position="68"/>
    </location>
</feature>
<comment type="caution">
    <text evidence="2">The sequence shown here is derived from an EMBL/GenBank/DDBJ whole genome shotgun (WGS) entry which is preliminary data.</text>
</comment>
<sequence>MNTCTSRGRMQSYLDMRASLGSNIQHQTWSSGLQRDVLDLNCPKQRAGPPSSQRKTCSRREGPKHTGSDSMYLMYFVHRHASFIS</sequence>
<evidence type="ECO:0000313" key="3">
    <source>
        <dbReference type="Proteomes" id="UP001488805"/>
    </source>
</evidence>
<dbReference type="AlphaFoldDB" id="A0AAW1EPV8"/>
<dbReference type="EMBL" id="JBCEZU010000156">
    <property type="protein sequence ID" value="KAK9524228.1"/>
    <property type="molecule type" value="Genomic_DNA"/>
</dbReference>
<organism evidence="2 3">
    <name type="scientific">Zoarces viviparus</name>
    <name type="common">Viviparous eelpout</name>
    <name type="synonym">Blennius viviparus</name>
    <dbReference type="NCBI Taxonomy" id="48416"/>
    <lineage>
        <taxon>Eukaryota</taxon>
        <taxon>Metazoa</taxon>
        <taxon>Chordata</taxon>
        <taxon>Craniata</taxon>
        <taxon>Vertebrata</taxon>
        <taxon>Euteleostomi</taxon>
        <taxon>Actinopterygii</taxon>
        <taxon>Neopterygii</taxon>
        <taxon>Teleostei</taxon>
        <taxon>Neoteleostei</taxon>
        <taxon>Acanthomorphata</taxon>
        <taxon>Eupercaria</taxon>
        <taxon>Perciformes</taxon>
        <taxon>Cottioidei</taxon>
        <taxon>Zoarcales</taxon>
        <taxon>Zoarcidae</taxon>
        <taxon>Zoarcinae</taxon>
        <taxon>Zoarces</taxon>
    </lineage>
</organism>
<dbReference type="Proteomes" id="UP001488805">
    <property type="component" value="Unassembled WGS sequence"/>
</dbReference>
<evidence type="ECO:0000256" key="1">
    <source>
        <dbReference type="SAM" id="MobiDB-lite"/>
    </source>
</evidence>
<feature type="compositionally biased region" description="Basic and acidic residues" evidence="1">
    <location>
        <begin position="58"/>
        <end position="67"/>
    </location>
</feature>
<name>A0AAW1EPV8_ZOAVI</name>
<protein>
    <submittedName>
        <fullName evidence="2">Uncharacterized protein</fullName>
    </submittedName>
</protein>
<accession>A0AAW1EPV8</accession>
<reference evidence="2 3" key="1">
    <citation type="journal article" date="2024" name="Genome Biol. Evol.">
        <title>Chromosome-level genome assembly of the viviparous eelpout Zoarces viviparus.</title>
        <authorList>
            <person name="Fuhrmann N."/>
            <person name="Brasseur M.V."/>
            <person name="Bakowski C.E."/>
            <person name="Podsiadlowski L."/>
            <person name="Prost S."/>
            <person name="Krehenwinkel H."/>
            <person name="Mayer C."/>
        </authorList>
    </citation>
    <scope>NUCLEOTIDE SEQUENCE [LARGE SCALE GENOMIC DNA]</scope>
    <source>
        <strain evidence="2">NO-MEL_2022_Ind0_liver</strain>
    </source>
</reference>
<keyword evidence="3" id="KW-1185">Reference proteome</keyword>
<gene>
    <name evidence="2" type="ORF">VZT92_018083</name>
</gene>
<proteinExistence type="predicted"/>